<dbReference type="Gene3D" id="2.115.10.20">
    <property type="entry name" value="Glycosyl hydrolase domain, family 43"/>
    <property type="match status" value="2"/>
</dbReference>
<proteinExistence type="predicted"/>
<name>A0ABS9BHR5_9BACT</name>
<dbReference type="RefSeq" id="WP_234866076.1">
    <property type="nucleotide sequence ID" value="NZ_JAKEVY010000002.1"/>
</dbReference>
<sequence>MRLLITGVLFFLVSCHSPKPVKVEAATMDSVYEKIKTPYKYGVVFRHPDTTKMIDSPTIFQWEGKWFMTYIVFDGRGYETWLAESPDLLQWTTRGRLLSFTDSGWDAQQKAGYLGLLDINWNGTYTPQSYNGNYWMSYLGGSEKGYEAGRLGTGIAYAKNPTEPIEWTRLEQPVLAASDKDARWYDNGTIFKSTIIEDPDQLRGYPFLMFYNAAGDTAKYENIAMAGSKDLKTWTRLGKYPIISRKIKGSICGDAQLIKMGDLYVLFYFGAFWPDRPGAFERFACSYDLENWTEWEGDNLVESSEPYDETYAHKPMVVNWKGTVYHFYNAVGKEGRVIALATSKPLK</sequence>
<protein>
    <submittedName>
        <fullName evidence="1">Glycosylase</fullName>
    </submittedName>
</protein>
<accession>A0ABS9BHR5</accession>
<evidence type="ECO:0000313" key="2">
    <source>
        <dbReference type="Proteomes" id="UP001200145"/>
    </source>
</evidence>
<dbReference type="SUPFAM" id="SSF75005">
    <property type="entry name" value="Arabinanase/levansucrase/invertase"/>
    <property type="match status" value="2"/>
</dbReference>
<gene>
    <name evidence="1" type="ORF">L0U88_10870</name>
</gene>
<evidence type="ECO:0000313" key="1">
    <source>
        <dbReference type="EMBL" id="MCF1715127.1"/>
    </source>
</evidence>
<keyword evidence="2" id="KW-1185">Reference proteome</keyword>
<dbReference type="PROSITE" id="PS51257">
    <property type="entry name" value="PROKAR_LIPOPROTEIN"/>
    <property type="match status" value="1"/>
</dbReference>
<dbReference type="EMBL" id="JAKEVY010000002">
    <property type="protein sequence ID" value="MCF1715127.1"/>
    <property type="molecule type" value="Genomic_DNA"/>
</dbReference>
<dbReference type="InterPro" id="IPR023296">
    <property type="entry name" value="Glyco_hydro_beta-prop_sf"/>
</dbReference>
<comment type="caution">
    <text evidence="1">The sequence shown here is derived from an EMBL/GenBank/DDBJ whole genome shotgun (WGS) entry which is preliminary data.</text>
</comment>
<dbReference type="Proteomes" id="UP001200145">
    <property type="component" value="Unassembled WGS sequence"/>
</dbReference>
<reference evidence="1 2" key="1">
    <citation type="submission" date="2022-01" db="EMBL/GenBank/DDBJ databases">
        <title>Flavihumibacter sp. nov., isolated from sediment of a river.</title>
        <authorList>
            <person name="Liu H."/>
        </authorList>
    </citation>
    <scope>NUCLEOTIDE SEQUENCE [LARGE SCALE GENOMIC DNA]</scope>
    <source>
        <strain evidence="1 2">RY-1</strain>
    </source>
</reference>
<organism evidence="1 2">
    <name type="scientific">Flavihumibacter fluminis</name>
    <dbReference type="NCBI Taxonomy" id="2909236"/>
    <lineage>
        <taxon>Bacteria</taxon>
        <taxon>Pseudomonadati</taxon>
        <taxon>Bacteroidota</taxon>
        <taxon>Chitinophagia</taxon>
        <taxon>Chitinophagales</taxon>
        <taxon>Chitinophagaceae</taxon>
        <taxon>Flavihumibacter</taxon>
    </lineage>
</organism>